<proteinExistence type="predicted"/>
<reference evidence="1 2" key="1">
    <citation type="submission" date="2020-12" db="EMBL/GenBank/DDBJ databases">
        <title>Complete genome sequence of Mycobacterium heckeshornense JCM 15655T, closely related to a pathogenic non-tuberculous mycobacterial species Mycobacterium xenopi.</title>
        <authorList>
            <person name="Yoshida M."/>
            <person name="Fukano H."/>
            <person name="Asakura T."/>
            <person name="Suzuki M."/>
            <person name="Hoshino Y."/>
        </authorList>
    </citation>
    <scope>NUCLEOTIDE SEQUENCE [LARGE SCALE GENOMIC DNA]</scope>
    <source>
        <strain evidence="1 2">JCM 15655</strain>
    </source>
</reference>
<dbReference type="AlphaFoldDB" id="A0A2G8AVA3"/>
<protein>
    <submittedName>
        <fullName evidence="1">Uncharacterized protein</fullName>
    </submittedName>
</protein>
<name>A0A2G8AVA3_9MYCO</name>
<organism evidence="1 2">
    <name type="scientific">Mycobacterium heckeshornense</name>
    <dbReference type="NCBI Taxonomy" id="110505"/>
    <lineage>
        <taxon>Bacteria</taxon>
        <taxon>Bacillati</taxon>
        <taxon>Actinomycetota</taxon>
        <taxon>Actinomycetes</taxon>
        <taxon>Mycobacteriales</taxon>
        <taxon>Mycobacteriaceae</taxon>
        <taxon>Mycobacterium</taxon>
    </lineage>
</organism>
<gene>
    <name evidence="1" type="ORF">MHEC_19470</name>
</gene>
<keyword evidence="2" id="KW-1185">Reference proteome</keyword>
<dbReference type="Proteomes" id="UP000595446">
    <property type="component" value="Chromosome"/>
</dbReference>
<evidence type="ECO:0000313" key="2">
    <source>
        <dbReference type="Proteomes" id="UP000595446"/>
    </source>
</evidence>
<dbReference type="RefSeq" id="WP_048892412.1">
    <property type="nucleotide sequence ID" value="NZ_MPJF02000032.1"/>
</dbReference>
<evidence type="ECO:0000313" key="1">
    <source>
        <dbReference type="EMBL" id="BCO35514.1"/>
    </source>
</evidence>
<accession>A0A2G8AVA3</accession>
<sequence>MSIESYRELCRARVPAVCADADSFNPNTRHRCRFAWCETSPDNPVDAASHWSDVIYTPASVRDGDPELLPPGRSPLRIGVGLTCDDRENEPVSVVVHIDGGALDLDAQANLTVDEARALSDTLTAAITAATGGVAGGGGR</sequence>
<dbReference type="EMBL" id="AP024237">
    <property type="protein sequence ID" value="BCO35514.1"/>
    <property type="molecule type" value="Genomic_DNA"/>
</dbReference>